<dbReference type="STRING" id="439219.SAMN02910293_02139"/>
<name>A0A1G6DDZ3_9STRE</name>
<sequence length="546" mass="60646">MEKFKALLKRKKVWIPSLIVGIVLLSFVIWGSLHYSKSRIIDRYVAAYSDSGDTFENIKGFLVWSDTAEQITNDEAKYAEFTALDASEAQQLSKELKNADESSDYFVKRVGSRWGIFPNYKIAFKPMDLTIKTNVDKVDILLNKKKVVTTNSEDFSIQLERLPIADYTASISGLYKGKKLELSRNYDGQDKVLDLTVSFKNFTVTSNIKDGELYFDDTRVGSLSNGKYEVSDYPLTDAAQAYVKKKYSDGDLRSKEVALSSITEGATVALDVDKLLDEDTAGKVLISTFDQLIAYLNQGQDPSDLSTVFEGGAQNDFYKGLKESVSAKMLTDKRRATSITIPSIWVNNMTQVGKESYLLDFSATYDFYYDESTDSAKRTQGDIIQELVGQVTLKKSGDSYVVSKSGQKSITVTSEENRLKAASIFPEDLIGTWSGKEQGNTITMTFAEDGTVNLKINFKDDKTPDTNRSAKVTKVEDKGNGLYQYVYDDGADVSAFVVGGIGGVGVKYTYGVQINGSSIKPVVWQTNVNDDFDFSHPLEGQTLTKQ</sequence>
<evidence type="ECO:0000313" key="4">
    <source>
        <dbReference type="Proteomes" id="UP000182508"/>
    </source>
</evidence>
<protein>
    <recommendedName>
        <fullName evidence="2">TcaA 4th domain-containing protein</fullName>
    </recommendedName>
</protein>
<dbReference type="AlphaFoldDB" id="A0A1G6DDZ3"/>
<evidence type="ECO:0000256" key="1">
    <source>
        <dbReference type="SAM" id="Phobius"/>
    </source>
</evidence>
<gene>
    <name evidence="3" type="ORF">SAMN02910293_02139</name>
</gene>
<dbReference type="Proteomes" id="UP000182508">
    <property type="component" value="Unassembled WGS sequence"/>
</dbReference>
<accession>A0A1G6DDZ3</accession>
<organism evidence="3 4">
    <name type="scientific">Streptococcus henryi</name>
    <dbReference type="NCBI Taxonomy" id="439219"/>
    <lineage>
        <taxon>Bacteria</taxon>
        <taxon>Bacillati</taxon>
        <taxon>Bacillota</taxon>
        <taxon>Bacilli</taxon>
        <taxon>Lactobacillales</taxon>
        <taxon>Streptococcaceae</taxon>
        <taxon>Streptococcus</taxon>
    </lineage>
</organism>
<reference evidence="3 4" key="1">
    <citation type="submission" date="2016-10" db="EMBL/GenBank/DDBJ databases">
        <authorList>
            <person name="de Groot N.N."/>
        </authorList>
    </citation>
    <scope>NUCLEOTIDE SEQUENCE [LARGE SCALE GENOMIC DNA]</scope>
    <source>
        <strain evidence="3 4">A-4</strain>
    </source>
</reference>
<evidence type="ECO:0000259" key="2">
    <source>
        <dbReference type="Pfam" id="PF22820"/>
    </source>
</evidence>
<keyword evidence="1" id="KW-0812">Transmembrane</keyword>
<proteinExistence type="predicted"/>
<feature type="transmembrane region" description="Helical" evidence="1">
    <location>
        <begin position="12"/>
        <end position="33"/>
    </location>
</feature>
<dbReference type="Pfam" id="PF22820">
    <property type="entry name" value="TcaA_3rd_4th"/>
    <property type="match status" value="1"/>
</dbReference>
<dbReference type="RefSeq" id="WP_018164652.1">
    <property type="nucleotide sequence ID" value="NZ_FMXP01000037.1"/>
</dbReference>
<dbReference type="InterPro" id="IPR054530">
    <property type="entry name" value="TcaA_4th"/>
</dbReference>
<keyword evidence="1" id="KW-0472">Membrane</keyword>
<dbReference type="eggNOG" id="COG4640">
    <property type="taxonomic scope" value="Bacteria"/>
</dbReference>
<evidence type="ECO:0000313" key="3">
    <source>
        <dbReference type="EMBL" id="SDB43329.1"/>
    </source>
</evidence>
<keyword evidence="4" id="KW-1185">Reference proteome</keyword>
<dbReference type="EMBL" id="FMXP01000037">
    <property type="protein sequence ID" value="SDB43329.1"/>
    <property type="molecule type" value="Genomic_DNA"/>
</dbReference>
<keyword evidence="1" id="KW-1133">Transmembrane helix</keyword>
<feature type="domain" description="TcaA 4th" evidence="2">
    <location>
        <begin position="199"/>
        <end position="264"/>
    </location>
</feature>